<dbReference type="RefSeq" id="WP_182531347.1">
    <property type="nucleotide sequence ID" value="NZ_JACGXL010000003.1"/>
</dbReference>
<dbReference type="InterPro" id="IPR001466">
    <property type="entry name" value="Beta-lactam-related"/>
</dbReference>
<accession>A0A839F385</accession>
<dbReference type="AlphaFoldDB" id="A0A839F385"/>
<keyword evidence="3" id="KW-1185">Reference proteome</keyword>
<dbReference type="InterPro" id="IPR050789">
    <property type="entry name" value="Diverse_Enzym_Activities"/>
</dbReference>
<proteinExistence type="predicted"/>
<evidence type="ECO:0000259" key="1">
    <source>
        <dbReference type="Pfam" id="PF00144"/>
    </source>
</evidence>
<gene>
    <name evidence="2" type="ORF">FHW12_002523</name>
</gene>
<dbReference type="PANTHER" id="PTHR43283">
    <property type="entry name" value="BETA-LACTAMASE-RELATED"/>
    <property type="match status" value="1"/>
</dbReference>
<dbReference type="InterPro" id="IPR012338">
    <property type="entry name" value="Beta-lactam/transpept-like"/>
</dbReference>
<dbReference type="EMBL" id="JACGXL010000003">
    <property type="protein sequence ID" value="MBA8888299.1"/>
    <property type="molecule type" value="Genomic_DNA"/>
</dbReference>
<dbReference type="PANTHER" id="PTHR43283:SF18">
    <property type="match status" value="1"/>
</dbReference>
<sequence length="388" mass="41934">MNPLSIVFTLAICIACASGDVVSVAARVSPAGFERSAVLDAGVPKVLRQRHVAGAGIAILRHGRIAWTGYYGEQGPGVPVSRNTMFNTASLAKSITAETVLRLVAQDKVSLDEPIADHYVHPDLAGDPRYRQLTPRLILSHRSGLRNWEYEYKDKKLAFVADPGTRFGYSGAAYDILAMFLEKKLHADFETLVQATVFDPIGMTGVSMRRRAAIDARVTTPMDADGAYGKPYTTAEHDWHHGKWSAASDLFVTVEDYAKFLASVMADDGLTPALAAERLRPVASFAGAAEWECRAAPSVTCPQRYGFGLGWIVFDYGNTTTVWGGGNDSGENAMVVFSPDTPGDAIIVFVNGGNGVNATLDIIDLIDAGRGQLVPYIRELIARHEQAK</sequence>
<reference evidence="2 3" key="1">
    <citation type="submission" date="2020-07" db="EMBL/GenBank/DDBJ databases">
        <title>Genomic Encyclopedia of Type Strains, Phase IV (KMG-V): Genome sequencing to study the core and pangenomes of soil and plant-associated prokaryotes.</title>
        <authorList>
            <person name="Whitman W."/>
        </authorList>
    </citation>
    <scope>NUCLEOTIDE SEQUENCE [LARGE SCALE GENOMIC DNA]</scope>
    <source>
        <strain evidence="2 3">RH2WT43</strain>
    </source>
</reference>
<evidence type="ECO:0000313" key="2">
    <source>
        <dbReference type="EMBL" id="MBA8888299.1"/>
    </source>
</evidence>
<dbReference type="Pfam" id="PF00144">
    <property type="entry name" value="Beta-lactamase"/>
    <property type="match status" value="1"/>
</dbReference>
<protein>
    <submittedName>
        <fullName evidence="2">CubicO group peptidase (Beta-lactamase class C family)</fullName>
    </submittedName>
</protein>
<feature type="domain" description="Beta-lactamase-related" evidence="1">
    <location>
        <begin position="47"/>
        <end position="355"/>
    </location>
</feature>
<dbReference type="Gene3D" id="3.40.710.10">
    <property type="entry name" value="DD-peptidase/beta-lactamase superfamily"/>
    <property type="match status" value="1"/>
</dbReference>
<name>A0A839F385_9GAMM</name>
<evidence type="ECO:0000313" key="3">
    <source>
        <dbReference type="Proteomes" id="UP000550401"/>
    </source>
</evidence>
<dbReference type="SUPFAM" id="SSF56601">
    <property type="entry name" value="beta-lactamase/transpeptidase-like"/>
    <property type="match status" value="1"/>
</dbReference>
<organism evidence="2 3">
    <name type="scientific">Dokdonella fugitiva</name>
    <dbReference type="NCBI Taxonomy" id="328517"/>
    <lineage>
        <taxon>Bacteria</taxon>
        <taxon>Pseudomonadati</taxon>
        <taxon>Pseudomonadota</taxon>
        <taxon>Gammaproteobacteria</taxon>
        <taxon>Lysobacterales</taxon>
        <taxon>Rhodanobacteraceae</taxon>
        <taxon>Dokdonella</taxon>
    </lineage>
</organism>
<dbReference type="Proteomes" id="UP000550401">
    <property type="component" value="Unassembled WGS sequence"/>
</dbReference>
<comment type="caution">
    <text evidence="2">The sequence shown here is derived from an EMBL/GenBank/DDBJ whole genome shotgun (WGS) entry which is preliminary data.</text>
</comment>